<dbReference type="AlphaFoldDB" id="A0A2V2YVF6"/>
<dbReference type="Pfam" id="PF05721">
    <property type="entry name" value="PhyH"/>
    <property type="match status" value="1"/>
</dbReference>
<sequence length="271" mass="31004">MLHDIYIPELPSLSEQYVISNEQKKYFQEHGHIHLKGVASREEVQYFRPYILDTMWSHYVESEDRSSPYSKAFIEVTNLWSKSMVVRKFVLAKRFARIASDLLDANGVRLRADTAIFKEPGGGPTPMHQDQMSWSLETDKVIGMWMPLIDLTEDIGSMTFYSGTHKWGDISRLSTQEVLKKMKSGVKEVNYGVLELGDVTIHNGWTMHSAPPNRSKRMREVIAMSYFADNTRISDPGDNRFAQQGLERYFPGLKPGDIAASELTPLVYMES</sequence>
<name>A0A2V2YVF6_9BACL</name>
<proteinExistence type="predicted"/>
<organism evidence="1 2">
    <name type="scientific">Paenibacillus cellulosilyticus</name>
    <dbReference type="NCBI Taxonomy" id="375489"/>
    <lineage>
        <taxon>Bacteria</taxon>
        <taxon>Bacillati</taxon>
        <taxon>Bacillota</taxon>
        <taxon>Bacilli</taxon>
        <taxon>Bacillales</taxon>
        <taxon>Paenibacillaceae</taxon>
        <taxon>Paenibacillus</taxon>
    </lineage>
</organism>
<dbReference type="PANTHER" id="PTHR20883:SF49">
    <property type="entry name" value="PHYTANOYL-COA DIOXYGENASE"/>
    <property type="match status" value="1"/>
</dbReference>
<dbReference type="EMBL" id="QGTQ01000007">
    <property type="protein sequence ID" value="PWW03195.1"/>
    <property type="molecule type" value="Genomic_DNA"/>
</dbReference>
<evidence type="ECO:0000313" key="2">
    <source>
        <dbReference type="Proteomes" id="UP000246635"/>
    </source>
</evidence>
<dbReference type="GO" id="GO:0016706">
    <property type="term" value="F:2-oxoglutarate-dependent dioxygenase activity"/>
    <property type="evidence" value="ECO:0007669"/>
    <property type="project" value="UniProtKB-ARBA"/>
</dbReference>
<dbReference type="Proteomes" id="UP000246635">
    <property type="component" value="Unassembled WGS sequence"/>
</dbReference>
<reference evidence="1 2" key="1">
    <citation type="submission" date="2018-05" db="EMBL/GenBank/DDBJ databases">
        <title>Genomic Encyclopedia of Type Strains, Phase III (KMG-III): the genomes of soil and plant-associated and newly described type strains.</title>
        <authorList>
            <person name="Whitman W."/>
        </authorList>
    </citation>
    <scope>NUCLEOTIDE SEQUENCE [LARGE SCALE GENOMIC DNA]</scope>
    <source>
        <strain evidence="1 2">CECT 5696</strain>
    </source>
</reference>
<dbReference type="GO" id="GO:0005506">
    <property type="term" value="F:iron ion binding"/>
    <property type="evidence" value="ECO:0007669"/>
    <property type="project" value="UniProtKB-ARBA"/>
</dbReference>
<gene>
    <name evidence="1" type="ORF">DFQ01_10792</name>
</gene>
<dbReference type="InterPro" id="IPR008775">
    <property type="entry name" value="Phytyl_CoA_dOase-like"/>
</dbReference>
<evidence type="ECO:0000313" key="1">
    <source>
        <dbReference type="EMBL" id="PWW03195.1"/>
    </source>
</evidence>
<dbReference type="Gene3D" id="2.60.120.620">
    <property type="entry name" value="q2cbj1_9rhob like domain"/>
    <property type="match status" value="1"/>
</dbReference>
<dbReference type="RefSeq" id="WP_174812486.1">
    <property type="nucleotide sequence ID" value="NZ_CP054612.1"/>
</dbReference>
<comment type="caution">
    <text evidence="1">The sequence shown here is derived from an EMBL/GenBank/DDBJ whole genome shotgun (WGS) entry which is preliminary data.</text>
</comment>
<dbReference type="PANTHER" id="PTHR20883">
    <property type="entry name" value="PHYTANOYL-COA DIOXYGENASE DOMAIN CONTAINING 1"/>
    <property type="match status" value="1"/>
</dbReference>
<keyword evidence="1" id="KW-0560">Oxidoreductase</keyword>
<dbReference type="SUPFAM" id="SSF51197">
    <property type="entry name" value="Clavaminate synthase-like"/>
    <property type="match status" value="1"/>
</dbReference>
<keyword evidence="2" id="KW-1185">Reference proteome</keyword>
<accession>A0A2V2YVF6</accession>
<keyword evidence="1" id="KW-0223">Dioxygenase</keyword>
<protein>
    <submittedName>
        <fullName evidence="1">Ectoine hydroxylase-related dioxygenase (Phytanoyl-CoA dioxygenase family)</fullName>
    </submittedName>
</protein>